<evidence type="ECO:0008006" key="3">
    <source>
        <dbReference type="Google" id="ProtNLM"/>
    </source>
</evidence>
<proteinExistence type="predicted"/>
<organism evidence="1 2">
    <name type="scientific">Araneus ventricosus</name>
    <name type="common">Orbweaver spider</name>
    <name type="synonym">Epeira ventricosa</name>
    <dbReference type="NCBI Taxonomy" id="182803"/>
    <lineage>
        <taxon>Eukaryota</taxon>
        <taxon>Metazoa</taxon>
        <taxon>Ecdysozoa</taxon>
        <taxon>Arthropoda</taxon>
        <taxon>Chelicerata</taxon>
        <taxon>Arachnida</taxon>
        <taxon>Araneae</taxon>
        <taxon>Araneomorphae</taxon>
        <taxon>Entelegynae</taxon>
        <taxon>Araneoidea</taxon>
        <taxon>Araneidae</taxon>
        <taxon>Araneus</taxon>
    </lineage>
</organism>
<dbReference type="EMBL" id="BGPR01000369">
    <property type="protein sequence ID" value="GBM16180.1"/>
    <property type="molecule type" value="Genomic_DNA"/>
</dbReference>
<dbReference type="Proteomes" id="UP000499080">
    <property type="component" value="Unassembled WGS sequence"/>
</dbReference>
<comment type="caution">
    <text evidence="1">The sequence shown here is derived from an EMBL/GenBank/DDBJ whole genome shotgun (WGS) entry which is preliminary data.</text>
</comment>
<dbReference type="AlphaFoldDB" id="A0A4Y2DHB0"/>
<reference evidence="1 2" key="1">
    <citation type="journal article" date="2019" name="Sci. Rep.">
        <title>Orb-weaving spider Araneus ventricosus genome elucidates the spidroin gene catalogue.</title>
        <authorList>
            <person name="Kono N."/>
            <person name="Nakamura H."/>
            <person name="Ohtoshi R."/>
            <person name="Moran D.A.P."/>
            <person name="Shinohara A."/>
            <person name="Yoshida Y."/>
            <person name="Fujiwara M."/>
            <person name="Mori M."/>
            <person name="Tomita M."/>
            <person name="Arakawa K."/>
        </authorList>
    </citation>
    <scope>NUCLEOTIDE SEQUENCE [LARGE SCALE GENOMIC DNA]</scope>
</reference>
<dbReference type="InterPro" id="IPR012337">
    <property type="entry name" value="RNaseH-like_sf"/>
</dbReference>
<dbReference type="PANTHER" id="PTHR37162">
    <property type="entry name" value="HAT FAMILY DIMERISATION DOMAINCONTAINING PROTEIN-RELATED"/>
    <property type="match status" value="1"/>
</dbReference>
<gene>
    <name evidence="1" type="ORF">AVEN_126446_1</name>
</gene>
<keyword evidence="2" id="KW-1185">Reference proteome</keyword>
<dbReference type="SUPFAM" id="SSF53098">
    <property type="entry name" value="Ribonuclease H-like"/>
    <property type="match status" value="1"/>
</dbReference>
<accession>A0A4Y2DHB0</accession>
<evidence type="ECO:0000313" key="1">
    <source>
        <dbReference type="EMBL" id="GBM16180.1"/>
    </source>
</evidence>
<evidence type="ECO:0000313" key="2">
    <source>
        <dbReference type="Proteomes" id="UP000499080"/>
    </source>
</evidence>
<name>A0A4Y2DHB0_ARAVE</name>
<dbReference type="OrthoDB" id="6495556at2759"/>
<dbReference type="PANTHER" id="PTHR37162:SF10">
    <property type="entry name" value="DUF4371 DOMAIN-CONTAINING PROTEIN"/>
    <property type="match status" value="1"/>
</dbReference>
<sequence length="345" mass="38419">MPKRSCKFTEDLQNELPFLKKICTGTGNQDQDDRVKCSHCNSEFSVAHGGRSDIEDHLQSSKHKKNLACAASSSKLASFFKTASSNDKNLDLAAKEATFAYHTANHSLSFNSNSCSSKLISKFFEPKSSLGKTKCEAIVLNAIAPLAQEELKENLTKSNYVSVSMDASNRKDIKLLPIVVRYFNPNSGVQVKLLDFKSVVGETSEILTNHLCSVLLQNDLNNKLVGFCGDNCNTNFGGMKRAGQKNRLKNSLGQEINGIGCGAHIVHNCVQTAVDSLPIDIEALLVKVYKYFHIYTVRVTKVKDFCEYAEIQYRKIIQHGNTRFLLMMPALERILQIFEGLKAFF</sequence>
<protein>
    <recommendedName>
        <fullName evidence="3">DUF4371 domain-containing protein</fullName>
    </recommendedName>
</protein>